<dbReference type="Pfam" id="PF10604">
    <property type="entry name" value="Polyketide_cyc2"/>
    <property type="match status" value="1"/>
</dbReference>
<dbReference type="PANTHER" id="PTHR33789">
    <property type="entry name" value="LACHRYMATORY-FACTOR SYNTHASE"/>
    <property type="match status" value="1"/>
</dbReference>
<proteinExistence type="predicted"/>
<protein>
    <submittedName>
        <fullName evidence="2">Lachrymatory-factor synthase-like</fullName>
    </submittedName>
</protein>
<gene>
    <name evidence="2" type="primary">LOC120277758</name>
</gene>
<dbReference type="InterPro" id="IPR053249">
    <property type="entry name" value="LFS"/>
</dbReference>
<reference evidence="2" key="1">
    <citation type="submission" date="2025-08" db="UniProtKB">
        <authorList>
            <consortium name="RefSeq"/>
        </authorList>
    </citation>
    <scope>IDENTIFICATION</scope>
</reference>
<dbReference type="InterPro" id="IPR019587">
    <property type="entry name" value="Polyketide_cyclase/dehydratase"/>
</dbReference>
<organism evidence="1 2">
    <name type="scientific">Dioscorea cayennensis subsp. rotundata</name>
    <name type="common">White Guinea yam</name>
    <name type="synonym">Dioscorea rotundata</name>
    <dbReference type="NCBI Taxonomy" id="55577"/>
    <lineage>
        <taxon>Eukaryota</taxon>
        <taxon>Viridiplantae</taxon>
        <taxon>Streptophyta</taxon>
        <taxon>Embryophyta</taxon>
        <taxon>Tracheophyta</taxon>
        <taxon>Spermatophyta</taxon>
        <taxon>Magnoliopsida</taxon>
        <taxon>Liliopsida</taxon>
        <taxon>Dioscoreales</taxon>
        <taxon>Dioscoreaceae</taxon>
        <taxon>Dioscorea</taxon>
    </lineage>
</organism>
<dbReference type="AlphaFoldDB" id="A0AB40CP22"/>
<dbReference type="SUPFAM" id="SSF55961">
    <property type="entry name" value="Bet v1-like"/>
    <property type="match status" value="1"/>
</dbReference>
<dbReference type="RefSeq" id="XP_039140536.1">
    <property type="nucleotide sequence ID" value="XM_039284602.1"/>
</dbReference>
<dbReference type="Gene3D" id="3.30.530.20">
    <property type="match status" value="1"/>
</dbReference>
<evidence type="ECO:0000313" key="1">
    <source>
        <dbReference type="Proteomes" id="UP001515500"/>
    </source>
</evidence>
<keyword evidence="1" id="KW-1185">Reference proteome</keyword>
<sequence length="111" mass="12140">MISICRLVEGVPGKPGCVRYCSDVPPTDNVAREARSNPWVKERLLSLDPIGQSLSYEITKNNMGFIRYMAKLKMVGGGGGHDDGNEDGCNLEWCFEVDPVVGFSEKGFLVA</sequence>
<dbReference type="InterPro" id="IPR023393">
    <property type="entry name" value="START-like_dom_sf"/>
</dbReference>
<name>A0AB40CP22_DIOCR</name>
<accession>A0AB40CP22</accession>
<evidence type="ECO:0000313" key="2">
    <source>
        <dbReference type="RefSeq" id="XP_039140536.1"/>
    </source>
</evidence>
<dbReference type="Proteomes" id="UP001515500">
    <property type="component" value="Chromosome 15"/>
</dbReference>
<dbReference type="PANTHER" id="PTHR33789:SF11">
    <property type="entry name" value="OS05G0202300 PROTEIN"/>
    <property type="match status" value="1"/>
</dbReference>
<dbReference type="GeneID" id="120277758"/>